<dbReference type="RefSeq" id="WP_003440788.1">
    <property type="nucleotide sequence ID" value="NZ_APLF01000009.1"/>
</dbReference>
<dbReference type="eggNOG" id="COG0438">
    <property type="taxonomic scope" value="Bacteria"/>
</dbReference>
<evidence type="ECO:0000313" key="2">
    <source>
        <dbReference type="EMBL" id="EMY80826.1"/>
    </source>
</evidence>
<reference evidence="2 3" key="1">
    <citation type="journal article" date="2014" name="Genome Biol. Evol.">
        <title>Extensive gene acquisition in the extremely psychrophilic bacterial species Psychroflexus torquis and the link to sea-ice ecosystem specialism.</title>
        <authorList>
            <person name="Feng S."/>
            <person name="Powell S.M."/>
            <person name="Wilson R."/>
            <person name="Bowman J.P."/>
        </authorList>
    </citation>
    <scope>NUCLEOTIDE SEQUENCE [LARGE SCALE GENOMIC DNA]</scope>
    <source>
        <strain evidence="2 3">ACAM 44</strain>
    </source>
</reference>
<dbReference type="STRING" id="1189619.pgond44_09696"/>
<dbReference type="InterPro" id="IPR040911">
    <property type="entry name" value="Exostosin_GT47"/>
</dbReference>
<dbReference type="Pfam" id="PF03016">
    <property type="entry name" value="Exostosin_GT47"/>
    <property type="match status" value="1"/>
</dbReference>
<name>N1WKQ0_9FLAO</name>
<evidence type="ECO:0000259" key="1">
    <source>
        <dbReference type="Pfam" id="PF03016"/>
    </source>
</evidence>
<proteinExistence type="predicted"/>
<dbReference type="PATRIC" id="fig|1189619.4.peg.2000"/>
<accession>N1WKQ0</accession>
<protein>
    <submittedName>
        <fullName evidence="2">Exostosin family protein</fullName>
    </submittedName>
</protein>
<organism evidence="2 3">
    <name type="scientific">Psychroflexus gondwanensis ACAM 44</name>
    <dbReference type="NCBI Taxonomy" id="1189619"/>
    <lineage>
        <taxon>Bacteria</taxon>
        <taxon>Pseudomonadati</taxon>
        <taxon>Bacteroidota</taxon>
        <taxon>Flavobacteriia</taxon>
        <taxon>Flavobacteriales</taxon>
        <taxon>Flavobacteriaceae</taxon>
        <taxon>Psychroflexus</taxon>
    </lineage>
</organism>
<feature type="domain" description="Exostosin GT47" evidence="1">
    <location>
        <begin position="199"/>
        <end position="306"/>
    </location>
</feature>
<dbReference type="AlphaFoldDB" id="N1WKQ0"/>
<keyword evidence="3" id="KW-1185">Reference proteome</keyword>
<sequence length="354" mass="41612">MKIHYSKASYDAKSRRQLFPLLKAFIKKESFTDEERQAMYQISDKEVELVEEISDSDICILTMSWNYYYSQNCIDDAKQYIKKANASGKKVWTWMSGDFGVDLRFKGNYVIFRNSGHKSQLSNQHIGMPVFISDPLKMIYNTTELLMPKYNSKPTVGFCGQANSSFKQSLKEIAIRLKYYIDHQLGRTYNSPQPIQSTSLLRAKLLKILEASKFIKSNFIKRQKYRAGIKENKAKHKTTHEFYDNILESHYVLCVRGGGNFSVRFYETLAMGRIPIFINTDCLLPLANRIDWKNNCVWVENNDKEKIADKVIEFHQQHTKESLYQLMEENRELWESRMRIGAFFKYIYDTKINL</sequence>
<comment type="caution">
    <text evidence="2">The sequence shown here is derived from an EMBL/GenBank/DDBJ whole genome shotgun (WGS) entry which is preliminary data.</text>
</comment>
<evidence type="ECO:0000313" key="3">
    <source>
        <dbReference type="Proteomes" id="UP000012317"/>
    </source>
</evidence>
<dbReference type="EMBL" id="APLF01000009">
    <property type="protein sequence ID" value="EMY80826.1"/>
    <property type="molecule type" value="Genomic_DNA"/>
</dbReference>
<dbReference type="Proteomes" id="UP000012317">
    <property type="component" value="Unassembled WGS sequence"/>
</dbReference>
<gene>
    <name evidence="2" type="ORF">pgond44_09696</name>
</gene>